<dbReference type="RefSeq" id="WP_044616705.1">
    <property type="nucleotide sequence ID" value="NZ_CP007142.1"/>
</dbReference>
<dbReference type="PANTHER" id="PTHR11709:SF2">
    <property type="entry name" value="MULTICOPPER OXIDASE LPR1"/>
    <property type="match status" value="1"/>
</dbReference>
<dbReference type="SUPFAM" id="SSF49503">
    <property type="entry name" value="Cupredoxins"/>
    <property type="match status" value="3"/>
</dbReference>
<accession>A0A0C5VIK8</accession>
<dbReference type="EMBL" id="CP007142">
    <property type="protein sequence ID" value="AJQ94101.1"/>
    <property type="molecule type" value="Genomic_DNA"/>
</dbReference>
<evidence type="ECO:0000259" key="3">
    <source>
        <dbReference type="Pfam" id="PF00394"/>
    </source>
</evidence>
<evidence type="ECO:0000256" key="1">
    <source>
        <dbReference type="ARBA" id="ARBA00022723"/>
    </source>
</evidence>
<dbReference type="GO" id="GO:0005507">
    <property type="term" value="F:copper ion binding"/>
    <property type="evidence" value="ECO:0007669"/>
    <property type="project" value="InterPro"/>
</dbReference>
<dbReference type="GO" id="GO:0030288">
    <property type="term" value="C:outer membrane-bounded periplasmic space"/>
    <property type="evidence" value="ECO:0007669"/>
    <property type="project" value="TreeGrafter"/>
</dbReference>
<feature type="domain" description="Plastocyanin-like" evidence="5">
    <location>
        <begin position="53"/>
        <end position="157"/>
    </location>
</feature>
<evidence type="ECO:0000256" key="2">
    <source>
        <dbReference type="ARBA" id="ARBA00023002"/>
    </source>
</evidence>
<gene>
    <name evidence="6" type="ORF">YC6258_02057</name>
</gene>
<dbReference type="PROSITE" id="PS00080">
    <property type="entry name" value="MULTICOPPER_OXIDASE2"/>
    <property type="match status" value="1"/>
</dbReference>
<dbReference type="CDD" id="cd13861">
    <property type="entry name" value="CuRO_1_CumA_like"/>
    <property type="match status" value="1"/>
</dbReference>
<dbReference type="OrthoDB" id="9757546at2"/>
<sequence length="461" mass="51127">MINRRDFLGSMLSTVVVAGTVGFPRFSLAASGSDDPYDYVLTAEPADISLVPGGVTHALCFDGGYPAPIIRGRQGKTLRILFKNRLNEPTTIHWHGLRIPIEMDGVPFLSQPPIAAGEDFLYEFVPPDAGTFWYHPHVNSMIQLGKGLVGAIIIDEAEAVDFDHEEVLLLKNWHVNEDGSFSEFTSPRNAARMGTPGRWETVNGQHKPTFPVPANALTRIRLLNVDNTLIYNIAIPDHSAWVVAIDGSPVNEPYPLQVHPMGPGMRLDLAVVTPAAGESVRIKNAKGRLMFDLVDFQVEASAFKRQAGPVKSLPANPIPKPDLGHAETVNFVFEWEGAISPADKDGNSDPKFWTINRRAWDKMTADYIPDPVARLTLGKSYIFNLRNNTPNSHPIHLHGFIWIVLNSNKKDIVPFHTDTVLLEKNETVQVAFVADNPGRWMYHCHVIEHMKTGLMGYIEVA</sequence>
<dbReference type="GO" id="GO:0016491">
    <property type="term" value="F:oxidoreductase activity"/>
    <property type="evidence" value="ECO:0007669"/>
    <property type="project" value="UniProtKB-KW"/>
</dbReference>
<dbReference type="Pfam" id="PF07732">
    <property type="entry name" value="Cu-oxidase_3"/>
    <property type="match status" value="1"/>
</dbReference>
<dbReference type="AlphaFoldDB" id="A0A0C5VIK8"/>
<dbReference type="InterPro" id="IPR045087">
    <property type="entry name" value="Cu-oxidase_fam"/>
</dbReference>
<name>A0A0C5VIK8_9GAMM</name>
<feature type="domain" description="Plastocyanin-like" evidence="4">
    <location>
        <begin position="346"/>
        <end position="460"/>
    </location>
</feature>
<dbReference type="InterPro" id="IPR002355">
    <property type="entry name" value="Cu_oxidase_Cu_BS"/>
</dbReference>
<dbReference type="STRING" id="1445510.YC6258_02057"/>
<dbReference type="PANTHER" id="PTHR11709">
    <property type="entry name" value="MULTI-COPPER OXIDASE"/>
    <property type="match status" value="1"/>
</dbReference>
<dbReference type="HOGENOM" id="CLU_009100_6_1_6"/>
<evidence type="ECO:0000313" key="6">
    <source>
        <dbReference type="EMBL" id="AJQ94101.1"/>
    </source>
</evidence>
<dbReference type="InterPro" id="IPR001117">
    <property type="entry name" value="Cu-oxidase_2nd"/>
</dbReference>
<reference evidence="6 7" key="1">
    <citation type="submission" date="2014-01" db="EMBL/GenBank/DDBJ databases">
        <title>Full genme sequencing of cellulolytic bacterium Gynuella sunshinyii YC6258T gen. nov., sp. nov.</title>
        <authorList>
            <person name="Khan H."/>
            <person name="Chung E.J."/>
            <person name="Chung Y.R."/>
        </authorList>
    </citation>
    <scope>NUCLEOTIDE SEQUENCE [LARGE SCALE GENOMIC DNA]</scope>
    <source>
        <strain evidence="6 7">YC6258</strain>
    </source>
</reference>
<dbReference type="Gene3D" id="2.60.40.420">
    <property type="entry name" value="Cupredoxins - blue copper proteins"/>
    <property type="match status" value="3"/>
</dbReference>
<keyword evidence="7" id="KW-1185">Reference proteome</keyword>
<dbReference type="Pfam" id="PF07731">
    <property type="entry name" value="Cu-oxidase_2"/>
    <property type="match status" value="1"/>
</dbReference>
<organism evidence="6 7">
    <name type="scientific">Gynuella sunshinyii YC6258</name>
    <dbReference type="NCBI Taxonomy" id="1445510"/>
    <lineage>
        <taxon>Bacteria</taxon>
        <taxon>Pseudomonadati</taxon>
        <taxon>Pseudomonadota</taxon>
        <taxon>Gammaproteobacteria</taxon>
        <taxon>Oceanospirillales</taxon>
        <taxon>Saccharospirillaceae</taxon>
        <taxon>Gynuella</taxon>
    </lineage>
</organism>
<proteinExistence type="predicted"/>
<evidence type="ECO:0000313" key="7">
    <source>
        <dbReference type="Proteomes" id="UP000032266"/>
    </source>
</evidence>
<dbReference type="Pfam" id="PF00394">
    <property type="entry name" value="Cu-oxidase"/>
    <property type="match status" value="1"/>
</dbReference>
<keyword evidence="1" id="KW-0479">Metal-binding</keyword>
<dbReference type="InterPro" id="IPR011706">
    <property type="entry name" value="Cu-oxidase_C"/>
</dbReference>
<feature type="domain" description="Plastocyanin-like" evidence="3">
    <location>
        <begin position="167"/>
        <end position="273"/>
    </location>
</feature>
<dbReference type="KEGG" id="gsn:YC6258_02057"/>
<dbReference type="InterPro" id="IPR011707">
    <property type="entry name" value="Cu-oxidase-like_N"/>
</dbReference>
<evidence type="ECO:0000259" key="4">
    <source>
        <dbReference type="Pfam" id="PF07731"/>
    </source>
</evidence>
<evidence type="ECO:0000259" key="5">
    <source>
        <dbReference type="Pfam" id="PF07732"/>
    </source>
</evidence>
<protein>
    <submittedName>
        <fullName evidence="6">Putative multicopper oxidase</fullName>
    </submittedName>
</protein>
<dbReference type="InterPro" id="IPR008972">
    <property type="entry name" value="Cupredoxin"/>
</dbReference>
<dbReference type="Proteomes" id="UP000032266">
    <property type="component" value="Chromosome"/>
</dbReference>
<keyword evidence="2" id="KW-0560">Oxidoreductase</keyword>
<dbReference type="PATRIC" id="fig|1445510.3.peg.2013"/>